<feature type="transmembrane region" description="Helical" evidence="5">
    <location>
        <begin position="362"/>
        <end position="379"/>
    </location>
</feature>
<proteinExistence type="inferred from homology"/>
<evidence type="ECO:0000256" key="5">
    <source>
        <dbReference type="SAM" id="Phobius"/>
    </source>
</evidence>
<evidence type="ECO:0000256" key="2">
    <source>
        <dbReference type="ARBA" id="ARBA00005278"/>
    </source>
</evidence>
<name>A0A561CZV8_9BACI</name>
<evidence type="ECO:0000256" key="4">
    <source>
        <dbReference type="PIRNR" id="PIRNR005690"/>
    </source>
</evidence>
<dbReference type="PANTHER" id="PTHR22550:SF5">
    <property type="entry name" value="LEUCINE ZIPPER PROTEIN 4"/>
    <property type="match status" value="1"/>
</dbReference>
<dbReference type="EMBL" id="VIVN01000011">
    <property type="protein sequence ID" value="TWD96574.1"/>
    <property type="molecule type" value="Genomic_DNA"/>
</dbReference>
<dbReference type="RefSeq" id="WP_186446575.1">
    <property type="nucleotide sequence ID" value="NZ_VIVN01000011.1"/>
</dbReference>
<evidence type="ECO:0000256" key="3">
    <source>
        <dbReference type="ARBA" id="ARBA00023136"/>
    </source>
</evidence>
<sequence length="494" mass="54913">MTGNKDTSSVLGNNINAIKKILGESSDLQIRNITLKGQDKKAAMLFIDGIVDSDGIQEYIIEPLLTYQIPFFQSDEELLSFMETAVIQTKNMTRVENINLASVELLTGKTLLIVDKCSTFLSTDTTKWNGRSIESAKGQRVAKGPDQGFNENRSTNISLVRKIIKNTNVRVTTKQYGTNTHTDISVMYLENVVDKQVLQTIYDRLDRLHLDAVLEANYIESVLTKESMSFFPLMLNTDRPDVVAAEILEGKIAIFVDGSPYVLIAPAVFIQFFQTPEDYYFSNTGFINTRLIRFCLYFISLYLPGIYVAFMTYHANLLPVKLLVGFVSQRELVPFPTSLEVTILIFVIIAINESSTRLQQNIAVTISIFGGIILGQSAIEAQLVAPASLVIVSLTYILLSVIPIYQLRITGANIILCFVVAGAALGLYGIALLSLLLLVHICSLRSFGVPYLSPFAPFVANDLKDSAIQISLVEMTNDESHFMSEETMEETNEK</sequence>
<evidence type="ECO:0000256" key="1">
    <source>
        <dbReference type="ARBA" id="ARBA00004141"/>
    </source>
</evidence>
<evidence type="ECO:0000313" key="6">
    <source>
        <dbReference type="EMBL" id="TWD96574.1"/>
    </source>
</evidence>
<feature type="transmembrane region" description="Helical" evidence="5">
    <location>
        <begin position="294"/>
        <end position="313"/>
    </location>
</feature>
<dbReference type="InterPro" id="IPR004995">
    <property type="entry name" value="Spore_Ger"/>
</dbReference>
<feature type="transmembrane region" description="Helical" evidence="5">
    <location>
        <begin position="333"/>
        <end position="350"/>
    </location>
</feature>
<dbReference type="GO" id="GO:0005886">
    <property type="term" value="C:plasma membrane"/>
    <property type="evidence" value="ECO:0007669"/>
    <property type="project" value="UniProtKB-SubCell"/>
</dbReference>
<dbReference type="InterPro" id="IPR050768">
    <property type="entry name" value="UPF0353/GerABKA_families"/>
</dbReference>
<comment type="subcellular location">
    <subcellularLocation>
        <location evidence="4">Cell membrane</location>
    </subcellularLocation>
    <subcellularLocation>
        <location evidence="1">Membrane</location>
        <topology evidence="1">Multi-pass membrane protein</topology>
    </subcellularLocation>
</comment>
<dbReference type="Proteomes" id="UP000319671">
    <property type="component" value="Unassembled WGS sequence"/>
</dbReference>
<feature type="transmembrane region" description="Helical" evidence="5">
    <location>
        <begin position="385"/>
        <end position="407"/>
    </location>
</feature>
<dbReference type="PANTHER" id="PTHR22550">
    <property type="entry name" value="SPORE GERMINATION PROTEIN"/>
    <property type="match status" value="1"/>
</dbReference>
<keyword evidence="3 4" id="KW-0472">Membrane</keyword>
<dbReference type="Pfam" id="PF03323">
    <property type="entry name" value="GerA"/>
    <property type="match status" value="1"/>
</dbReference>
<keyword evidence="5" id="KW-1133">Transmembrane helix</keyword>
<dbReference type="GO" id="GO:0009847">
    <property type="term" value="P:spore germination"/>
    <property type="evidence" value="ECO:0007669"/>
    <property type="project" value="UniProtKB-UniRule"/>
</dbReference>
<gene>
    <name evidence="6" type="ORF">FB550_111234</name>
</gene>
<evidence type="ECO:0000313" key="7">
    <source>
        <dbReference type="Proteomes" id="UP000319671"/>
    </source>
</evidence>
<keyword evidence="5" id="KW-0812">Transmembrane</keyword>
<accession>A0A561CZV8</accession>
<keyword evidence="7" id="KW-1185">Reference proteome</keyword>
<reference evidence="6 7" key="1">
    <citation type="submission" date="2019-06" db="EMBL/GenBank/DDBJ databases">
        <title>Sorghum-associated microbial communities from plants grown in Nebraska, USA.</title>
        <authorList>
            <person name="Schachtman D."/>
        </authorList>
    </citation>
    <scope>NUCLEOTIDE SEQUENCE [LARGE SCALE GENOMIC DNA]</scope>
    <source>
        <strain evidence="6 7">2482</strain>
    </source>
</reference>
<dbReference type="PIRSF" id="PIRSF005690">
    <property type="entry name" value="GerBA"/>
    <property type="match status" value="1"/>
</dbReference>
<organism evidence="6 7">
    <name type="scientific">Neobacillus bataviensis</name>
    <dbReference type="NCBI Taxonomy" id="220685"/>
    <lineage>
        <taxon>Bacteria</taxon>
        <taxon>Bacillati</taxon>
        <taxon>Bacillota</taxon>
        <taxon>Bacilli</taxon>
        <taxon>Bacillales</taxon>
        <taxon>Bacillaceae</taxon>
        <taxon>Neobacillus</taxon>
    </lineage>
</organism>
<comment type="caution">
    <text evidence="6">The sequence shown here is derived from an EMBL/GenBank/DDBJ whole genome shotgun (WGS) entry which is preliminary data.</text>
</comment>
<feature type="transmembrane region" description="Helical" evidence="5">
    <location>
        <begin position="414"/>
        <end position="439"/>
    </location>
</feature>
<dbReference type="AlphaFoldDB" id="A0A561CZV8"/>
<protein>
    <submittedName>
        <fullName evidence="6">Spore germination protein KA</fullName>
    </submittedName>
</protein>
<comment type="similarity">
    <text evidence="2 4">Belongs to the GerABKA family.</text>
</comment>